<accession>A0A841M223</accession>
<sequence>MSSQNKTSLIAAAVAVSGMTFAMGAVAQAADYVQPARSATTQPYSQVGMLTCDIAPGIGVIIGSRQELECTFKPAARGAAVEQYSGQITKIGLDIGFTNGGQLAWAVWAPTVRPEGALKGSYVGASANAAIGVGAGTNILTGGSWKTISLQPISLQGQKGLNLAVGVTNFRLKYNG</sequence>
<keyword evidence="1" id="KW-0732">Signal</keyword>
<evidence type="ECO:0008006" key="4">
    <source>
        <dbReference type="Google" id="ProtNLM"/>
    </source>
</evidence>
<protein>
    <recommendedName>
        <fullName evidence="4">DUF992 domain-containing protein</fullName>
    </recommendedName>
</protein>
<evidence type="ECO:0000313" key="3">
    <source>
        <dbReference type="Proteomes" id="UP000555393"/>
    </source>
</evidence>
<name>A0A841M223_9HYPH</name>
<dbReference type="Proteomes" id="UP000555393">
    <property type="component" value="Unassembled WGS sequence"/>
</dbReference>
<feature type="signal peptide" evidence="1">
    <location>
        <begin position="1"/>
        <end position="29"/>
    </location>
</feature>
<comment type="caution">
    <text evidence="2">The sequence shown here is derived from an EMBL/GenBank/DDBJ whole genome shotgun (WGS) entry which is preliminary data.</text>
</comment>
<proteinExistence type="predicted"/>
<dbReference type="InterPro" id="IPR009333">
    <property type="entry name" value="DUF992"/>
</dbReference>
<evidence type="ECO:0000313" key="2">
    <source>
        <dbReference type="EMBL" id="MBB6260198.1"/>
    </source>
</evidence>
<reference evidence="2 3" key="1">
    <citation type="submission" date="2020-08" db="EMBL/GenBank/DDBJ databases">
        <title>Genomic Encyclopedia of Type Strains, Phase IV (KMG-IV): sequencing the most valuable type-strain genomes for metagenomic binning, comparative biology and taxonomic classification.</title>
        <authorList>
            <person name="Goeker M."/>
        </authorList>
    </citation>
    <scope>NUCLEOTIDE SEQUENCE [LARGE SCALE GENOMIC DNA]</scope>
    <source>
        <strain evidence="2 3">DSM 22336</strain>
    </source>
</reference>
<dbReference type="EMBL" id="JACIIU010000002">
    <property type="protein sequence ID" value="MBB6260198.1"/>
    <property type="molecule type" value="Genomic_DNA"/>
</dbReference>
<dbReference type="AlphaFoldDB" id="A0A841M223"/>
<organism evidence="2 3">
    <name type="scientific">Paenochrobactrum gallinarii</name>
    <dbReference type="NCBI Taxonomy" id="643673"/>
    <lineage>
        <taxon>Bacteria</taxon>
        <taxon>Pseudomonadati</taxon>
        <taxon>Pseudomonadota</taxon>
        <taxon>Alphaproteobacteria</taxon>
        <taxon>Hyphomicrobiales</taxon>
        <taxon>Brucellaceae</taxon>
        <taxon>Paenochrobactrum</taxon>
    </lineage>
</organism>
<dbReference type="RefSeq" id="WP_184220102.1">
    <property type="nucleotide sequence ID" value="NZ_JACIIU010000002.1"/>
</dbReference>
<feature type="chain" id="PRO_5032352656" description="DUF992 domain-containing protein" evidence="1">
    <location>
        <begin position="30"/>
        <end position="176"/>
    </location>
</feature>
<dbReference type="Pfam" id="PF06186">
    <property type="entry name" value="DUF992"/>
    <property type="match status" value="1"/>
</dbReference>
<evidence type="ECO:0000256" key="1">
    <source>
        <dbReference type="SAM" id="SignalP"/>
    </source>
</evidence>
<gene>
    <name evidence="2" type="ORF">FHS77_000722</name>
</gene>
<keyword evidence="3" id="KW-1185">Reference proteome</keyword>